<proteinExistence type="predicted"/>
<dbReference type="Proteomes" id="UP000281553">
    <property type="component" value="Unassembled WGS sequence"/>
</dbReference>
<dbReference type="EMBL" id="UYRU01057880">
    <property type="protein sequence ID" value="VDN13968.1"/>
    <property type="molecule type" value="Genomic_DNA"/>
</dbReference>
<sequence>MHGLFYVFDGKVHISGLAIQFNLASLSRASRVTLREIHNQLSMIHCVMFHFNLYTDLSHAPEQYAIEHPGFDNYSLNQITGRRSLRLPPRPTLGKMPAQTIIRSDEVHQEPQAGAIASELSSLSRRAQQAVQNFHQILATRQLVRLPRPNTAPAADSLSGQMDDEHGESSAAQLMRQTSRLLQAKNQMERVSLLSGLYSLA</sequence>
<keyword evidence="3" id="KW-1185">Reference proteome</keyword>
<feature type="region of interest" description="Disordered" evidence="1">
    <location>
        <begin position="148"/>
        <end position="172"/>
    </location>
</feature>
<protein>
    <submittedName>
        <fullName evidence="2">Uncharacterized protein</fullName>
    </submittedName>
</protein>
<dbReference type="AlphaFoldDB" id="A0A3P7LV59"/>
<evidence type="ECO:0000256" key="1">
    <source>
        <dbReference type="SAM" id="MobiDB-lite"/>
    </source>
</evidence>
<name>A0A3P7LV59_DIBLA</name>
<organism evidence="2 3">
    <name type="scientific">Dibothriocephalus latus</name>
    <name type="common">Fish tapeworm</name>
    <name type="synonym">Diphyllobothrium latum</name>
    <dbReference type="NCBI Taxonomy" id="60516"/>
    <lineage>
        <taxon>Eukaryota</taxon>
        <taxon>Metazoa</taxon>
        <taxon>Spiralia</taxon>
        <taxon>Lophotrochozoa</taxon>
        <taxon>Platyhelminthes</taxon>
        <taxon>Cestoda</taxon>
        <taxon>Eucestoda</taxon>
        <taxon>Diphyllobothriidea</taxon>
        <taxon>Diphyllobothriidae</taxon>
        <taxon>Dibothriocephalus</taxon>
    </lineage>
</organism>
<evidence type="ECO:0000313" key="3">
    <source>
        <dbReference type="Proteomes" id="UP000281553"/>
    </source>
</evidence>
<evidence type="ECO:0000313" key="2">
    <source>
        <dbReference type="EMBL" id="VDN13968.1"/>
    </source>
</evidence>
<accession>A0A3P7LV59</accession>
<reference evidence="2 3" key="1">
    <citation type="submission" date="2018-11" db="EMBL/GenBank/DDBJ databases">
        <authorList>
            <consortium name="Pathogen Informatics"/>
        </authorList>
    </citation>
    <scope>NUCLEOTIDE SEQUENCE [LARGE SCALE GENOMIC DNA]</scope>
</reference>
<gene>
    <name evidence="2" type="ORF">DILT_LOCUS9799</name>
</gene>